<dbReference type="OrthoDB" id="48609at2"/>
<sequence>MIQRFLISRKVSRFLLTLLIMLVMLVVFSANLFADVLVLFNSYGWLVKDVADGFVIPENWQVLHTSASKWYVESKVTKTKYELPTTLPLGTYKILENYLISETGDMFTNTAFGLARVLEKGKTENVLRLSEKSDVLFRIPGSYRIYYSLKEDTLEQFFELRAPIEKAFVILSTAPEETRATTFSKMSLAQSAGAVETTSAGRKIFILGNMVGLDKGINIKNKTTKVVRKDVNRIYLAYNYSYDWQPADYVVELKTGEELPAGELYVYGNILGYIVPIGVAQMPDLNKEGSVFISKSWQVFHSWTLSRSAKVGGRVYITGDLNLKGYGLAKIVIQAKGISNLSITSGTIIKQSADYAEVELNVSGVAKISISFSYQID</sequence>
<name>A0A172T4Q4_FERPE</name>
<accession>A0A172T4Q4</accession>
<proteinExistence type="predicted"/>
<evidence type="ECO:0000313" key="2">
    <source>
        <dbReference type="Proteomes" id="UP000077096"/>
    </source>
</evidence>
<evidence type="ECO:0000313" key="1">
    <source>
        <dbReference type="EMBL" id="ANE41947.1"/>
    </source>
</evidence>
<dbReference type="Proteomes" id="UP000077096">
    <property type="component" value="Chromosome"/>
</dbReference>
<organism evidence="1 2">
    <name type="scientific">Fervidobacterium pennivorans</name>
    <dbReference type="NCBI Taxonomy" id="93466"/>
    <lineage>
        <taxon>Bacteria</taxon>
        <taxon>Thermotogati</taxon>
        <taxon>Thermotogota</taxon>
        <taxon>Thermotogae</taxon>
        <taxon>Thermotogales</taxon>
        <taxon>Fervidobacteriaceae</taxon>
        <taxon>Fervidobacterium</taxon>
    </lineage>
</organism>
<protein>
    <submittedName>
        <fullName evidence="1">Uncharacterized protein</fullName>
    </submittedName>
</protein>
<reference evidence="1 2" key="1">
    <citation type="submission" date="2014-08" db="EMBL/GenBank/DDBJ databases">
        <title>Fervidobacterium pennivorans DYC genome.</title>
        <authorList>
            <person name="Wushke S."/>
        </authorList>
    </citation>
    <scope>NUCLEOTIDE SEQUENCE [LARGE SCALE GENOMIC DNA]</scope>
    <source>
        <strain evidence="1 2">DYC</strain>
    </source>
</reference>
<dbReference type="EMBL" id="CP011393">
    <property type="protein sequence ID" value="ANE41947.1"/>
    <property type="molecule type" value="Genomic_DNA"/>
</dbReference>
<dbReference type="PATRIC" id="fig|93466.3.peg.1758"/>
<gene>
    <name evidence="1" type="ORF">JM64_08355</name>
</gene>
<dbReference type="AlphaFoldDB" id="A0A172T4Q4"/>
<dbReference type="KEGG" id="fng:JM64_08355"/>